<keyword evidence="3" id="KW-0677">Repeat</keyword>
<evidence type="ECO:0000256" key="1">
    <source>
        <dbReference type="ARBA" id="ARBA00022614"/>
    </source>
</evidence>
<evidence type="ECO:0000256" key="2">
    <source>
        <dbReference type="ARBA" id="ARBA00022729"/>
    </source>
</evidence>
<dbReference type="PANTHER" id="PTHR48060">
    <property type="entry name" value="DNA DAMAGE-REPAIR/TOLERATION PROTEIN DRT100"/>
    <property type="match status" value="1"/>
</dbReference>
<keyword evidence="1" id="KW-0433">Leucine-rich repeat</keyword>
<dbReference type="InterPro" id="IPR026444">
    <property type="entry name" value="Secre_tail"/>
</dbReference>
<dbReference type="Pfam" id="PF13855">
    <property type="entry name" value="LRR_8"/>
    <property type="match status" value="1"/>
</dbReference>
<dbReference type="NCBIfam" id="TIGR04183">
    <property type="entry name" value="Por_Secre_tail"/>
    <property type="match status" value="1"/>
</dbReference>
<feature type="domain" description="Secretion system C-terminal sorting" evidence="4">
    <location>
        <begin position="778"/>
        <end position="848"/>
    </location>
</feature>
<dbReference type="InterPro" id="IPR013783">
    <property type="entry name" value="Ig-like_fold"/>
</dbReference>
<dbReference type="Gene3D" id="3.80.10.10">
    <property type="entry name" value="Ribonuclease Inhibitor"/>
    <property type="match status" value="1"/>
</dbReference>
<dbReference type="AlphaFoldDB" id="A0A1I5YCP4"/>
<keyword evidence="6" id="KW-1185">Reference proteome</keyword>
<dbReference type="InterPro" id="IPR001611">
    <property type="entry name" value="Leu-rich_rpt"/>
</dbReference>
<dbReference type="PANTHER" id="PTHR48060:SF21">
    <property type="entry name" value="L DOMAIN-LIKE PROTEIN"/>
    <property type="match status" value="1"/>
</dbReference>
<protein>
    <submittedName>
        <fullName evidence="5">Por secretion system C-terminal sorting domain-containing protein</fullName>
    </submittedName>
</protein>
<evidence type="ECO:0000256" key="3">
    <source>
        <dbReference type="ARBA" id="ARBA00022737"/>
    </source>
</evidence>
<gene>
    <name evidence="5" type="ORF">SAMN04515674_11815</name>
</gene>
<dbReference type="InterPro" id="IPR053211">
    <property type="entry name" value="DNA_repair-toleration"/>
</dbReference>
<evidence type="ECO:0000313" key="5">
    <source>
        <dbReference type="EMBL" id="SFQ41949.1"/>
    </source>
</evidence>
<organism evidence="5 6">
    <name type="scientific">Pseudarcicella hirudinis</name>
    <dbReference type="NCBI Taxonomy" id="1079859"/>
    <lineage>
        <taxon>Bacteria</taxon>
        <taxon>Pseudomonadati</taxon>
        <taxon>Bacteroidota</taxon>
        <taxon>Cytophagia</taxon>
        <taxon>Cytophagales</taxon>
        <taxon>Flectobacillaceae</taxon>
        <taxon>Pseudarcicella</taxon>
    </lineage>
</organism>
<dbReference type="InterPro" id="IPR032675">
    <property type="entry name" value="LRR_dom_sf"/>
</dbReference>
<dbReference type="InterPro" id="IPR035986">
    <property type="entry name" value="PKD_dom_sf"/>
</dbReference>
<dbReference type="Pfam" id="PF18962">
    <property type="entry name" value="Por_Secre_tail"/>
    <property type="match status" value="1"/>
</dbReference>
<name>A0A1I5YCP4_9BACT</name>
<accession>A0A1I5YCP4</accession>
<dbReference type="Proteomes" id="UP000199306">
    <property type="component" value="Unassembled WGS sequence"/>
</dbReference>
<dbReference type="EMBL" id="FOXH01000018">
    <property type="protein sequence ID" value="SFQ41949.1"/>
    <property type="molecule type" value="Genomic_DNA"/>
</dbReference>
<dbReference type="GO" id="GO:0030313">
    <property type="term" value="C:cell envelope"/>
    <property type="evidence" value="ECO:0007669"/>
    <property type="project" value="UniProtKB-SubCell"/>
</dbReference>
<dbReference type="CDD" id="cd00146">
    <property type="entry name" value="PKD"/>
    <property type="match status" value="1"/>
</dbReference>
<proteinExistence type="predicted"/>
<dbReference type="Gene3D" id="2.60.40.10">
    <property type="entry name" value="Immunoglobulins"/>
    <property type="match status" value="2"/>
</dbReference>
<sequence length="851" mass="94902">MFFLFIMNLDATGQCNIADYKGLRALYNSTNGDNWNNKDNWDVRSENPPQNCNLSKFHGVYLDASGRVYLINLGENNLNGQIPKEIQNLTNLTTLWLNQNNLIGEIPKELGSLIKLERLALSYNNLSGTIPVEFYNLINLKEISIESNKLAGSLGNGFKNFPKLERLLVNSNNFSGLLPAEIGKLINLKEITFHNNNFEGCFPITFKSLCDKNINFNNNLKLADWGIFCKESICKFLNAESSFLCNLDKSKMIPLRDSQRFPYVVKLKGSAINLNSPYEIHFDTGSWTTSIPGGLLNLNKVKILKENINDPWGNLADLVSGQFILESVDGTPYELNDYVFYATKDKTTKKYLPDASTGFTTSILGAFPSIDPDTRLPSVPFALALKYAPDNMGLGIISDCYEDINKNWNSMKSYLQIGNDSKILDKLNFRTDIPNWRNQQEFHPEAVPGFSIKIKFSDTDEIIEASNLISTVDTGASELTLRLDSDNPQNKATFSSHFIKDGLWVNWNNTDYNNSAKTLINADVTIEFTDSNGAKNSYSFPIDKNPYSTPTTLYACTWEGNAPWKESFPQFPKNRINLGNTIYFYCPIYFWDIKNKRVGIGFKNQCQLNAKINTPDGTSFCTGSSVNISAEPMGNNNPFTYKWKQGTNDLGTTTTLTVAKAGTYTLEVTDKEGCIITKSIEIMQSSLPNVTISKSGSTDLFTGGSIILSVPSGAEQTYQWFKNNLAILGAINNSFTVNEAGKFSVTVTANGCSATSETVTVNVILANELPNESKTFKVFPNPVENTIKTIFNEPLTKPSKVNLINQTGIVLKEWITNLQENSFDILGLPSGIYILKCEINDKIEEVKLIKN</sequence>
<dbReference type="Pfam" id="PF00560">
    <property type="entry name" value="LRR_1"/>
    <property type="match status" value="1"/>
</dbReference>
<evidence type="ECO:0000259" key="4">
    <source>
        <dbReference type="Pfam" id="PF18962"/>
    </source>
</evidence>
<dbReference type="FunFam" id="3.80.10.10:FF:000041">
    <property type="entry name" value="LRR receptor-like serine/threonine-protein kinase ERECTA"/>
    <property type="match status" value="1"/>
</dbReference>
<reference evidence="5 6" key="1">
    <citation type="submission" date="2016-10" db="EMBL/GenBank/DDBJ databases">
        <authorList>
            <person name="de Groot N.N."/>
        </authorList>
    </citation>
    <scope>NUCLEOTIDE SEQUENCE [LARGE SCALE GENOMIC DNA]</scope>
    <source>
        <strain evidence="6">E92,LMG 26720,CCM 7988</strain>
    </source>
</reference>
<keyword evidence="2" id="KW-0732">Signal</keyword>
<dbReference type="SUPFAM" id="SSF52058">
    <property type="entry name" value="L domain-like"/>
    <property type="match status" value="1"/>
</dbReference>
<dbReference type="SUPFAM" id="SSF49299">
    <property type="entry name" value="PKD domain"/>
    <property type="match status" value="1"/>
</dbReference>
<evidence type="ECO:0000313" key="6">
    <source>
        <dbReference type="Proteomes" id="UP000199306"/>
    </source>
</evidence>